<sequence length="795" mass="87455">MKDKSGVGIVLGVEKTSDRNITRGETIGSKMKEKVKDEADELKDLSEAVNKLNIAPESTSDVEEDDSEILANRGGKDGDKDDDSEFVERGPMHGQPVITTRKSYPNVPVMQPNGTYFPSNYSQQEPPYNTNGRRPYDDDCDDFGSSQPSKFVRPGLFPLPTTFQPGMFDSNATLNNLNQQANFPAFTNAGMPQQFYTQDFAPTSTIKMNNRMNGGEVTVQTQLPDITEADKLLDAIVPGNAFDLPTTNMTSMGNGMANLFQMTSQTDFNAQTYKDYRRPSETMSDSGVDSQSEGLGSPYSDRAVSPGSQTYMSPPSVDSACGLSPQHETQLVMGMSPPKYHGAPSPNYRATPSPSSGYGSPLMQMTEESQNSFSIDAEELKDVEEAFKHVIEDGERERERKKQIALNRQQQQLPNFMPHMMPQLQLGPPAPQLQPAVAPVLQNMGQPGQQIVMPNVTAANQPIIILPAGMRIVNPPPSKKREPRKILPKISGQQTSGSSTPNQAISTMAGPQPKGRVTAAGRQSSANRGPGGNRNENVDKEKQNKLLMIARRTVADMERMKLEKCDEEGDTYLHIAALLERLKREHLEYLVDIQNKKRQTPLYLAVCINQPYMVAMLIKYGANANFLAENLSTDGLTREVKAAIHVAASCGKEHHRTLVELLKAPDITINNCNNYGQTALHCAILAHGRMKKRADSTERTDSRQIIVTLINAGADPSAQDKKSGRTPLMYAIEQKNVDLVDTILKCVPKDKVKNVVKTQAFDGSSCIKIAEGEVHEYKQLMASVPSYPCAKNIKK</sequence>
<evidence type="ECO:0000256" key="1">
    <source>
        <dbReference type="ARBA" id="ARBA00022737"/>
    </source>
</evidence>
<keyword evidence="1" id="KW-0677">Repeat</keyword>
<proteinExistence type="predicted"/>
<dbReference type="InterPro" id="IPR036770">
    <property type="entry name" value="Ankyrin_rpt-contain_sf"/>
</dbReference>
<dbReference type="PANTHER" id="PTHR46680">
    <property type="entry name" value="NF-KAPPA-B INHIBITOR ALPHA"/>
    <property type="match status" value="1"/>
</dbReference>
<feature type="compositionally biased region" description="Polar residues" evidence="4">
    <location>
        <begin position="348"/>
        <end position="358"/>
    </location>
</feature>
<dbReference type="InterPro" id="IPR002110">
    <property type="entry name" value="Ankyrin_rpt"/>
</dbReference>
<protein>
    <submittedName>
        <fullName evidence="5">NFKI1-like protein</fullName>
    </submittedName>
</protein>
<feature type="repeat" description="ANK" evidence="3">
    <location>
        <begin position="597"/>
        <end position="629"/>
    </location>
</feature>
<name>A0ABY7E9W4_MYAAR</name>
<dbReference type="PANTHER" id="PTHR46680:SF3">
    <property type="entry name" value="NF-KAPPA-B INHIBITOR CACTUS"/>
    <property type="match status" value="1"/>
</dbReference>
<organism evidence="5 6">
    <name type="scientific">Mya arenaria</name>
    <name type="common">Soft-shell clam</name>
    <dbReference type="NCBI Taxonomy" id="6604"/>
    <lineage>
        <taxon>Eukaryota</taxon>
        <taxon>Metazoa</taxon>
        <taxon>Spiralia</taxon>
        <taxon>Lophotrochozoa</taxon>
        <taxon>Mollusca</taxon>
        <taxon>Bivalvia</taxon>
        <taxon>Autobranchia</taxon>
        <taxon>Heteroconchia</taxon>
        <taxon>Euheterodonta</taxon>
        <taxon>Imparidentia</taxon>
        <taxon>Neoheterodontei</taxon>
        <taxon>Myida</taxon>
        <taxon>Myoidea</taxon>
        <taxon>Myidae</taxon>
        <taxon>Mya</taxon>
    </lineage>
</organism>
<dbReference type="Proteomes" id="UP001164746">
    <property type="component" value="Chromosome 5"/>
</dbReference>
<dbReference type="PROSITE" id="PS50088">
    <property type="entry name" value="ANK_REPEAT"/>
    <property type="match status" value="1"/>
</dbReference>
<feature type="region of interest" description="Disordered" evidence="4">
    <location>
        <begin position="472"/>
        <end position="541"/>
    </location>
</feature>
<evidence type="ECO:0000313" key="6">
    <source>
        <dbReference type="Proteomes" id="UP001164746"/>
    </source>
</evidence>
<dbReference type="PROSITE" id="PS50297">
    <property type="entry name" value="ANK_REP_REGION"/>
    <property type="match status" value="1"/>
</dbReference>
<dbReference type="EMBL" id="CP111016">
    <property type="protein sequence ID" value="WAR05194.1"/>
    <property type="molecule type" value="Genomic_DNA"/>
</dbReference>
<dbReference type="SMART" id="SM00248">
    <property type="entry name" value="ANK"/>
    <property type="match status" value="4"/>
</dbReference>
<dbReference type="InterPro" id="IPR051070">
    <property type="entry name" value="NF-kappa-B_inhibitor"/>
</dbReference>
<dbReference type="Pfam" id="PF00023">
    <property type="entry name" value="Ank"/>
    <property type="match status" value="2"/>
</dbReference>
<keyword evidence="6" id="KW-1185">Reference proteome</keyword>
<dbReference type="SUPFAM" id="SSF48403">
    <property type="entry name" value="Ankyrin repeat"/>
    <property type="match status" value="1"/>
</dbReference>
<evidence type="ECO:0000256" key="2">
    <source>
        <dbReference type="ARBA" id="ARBA00023043"/>
    </source>
</evidence>
<feature type="region of interest" description="Disordered" evidence="4">
    <location>
        <begin position="276"/>
        <end position="370"/>
    </location>
</feature>
<evidence type="ECO:0000256" key="4">
    <source>
        <dbReference type="SAM" id="MobiDB-lite"/>
    </source>
</evidence>
<evidence type="ECO:0000256" key="3">
    <source>
        <dbReference type="PROSITE-ProRule" id="PRU00023"/>
    </source>
</evidence>
<feature type="compositionally biased region" description="Polar residues" evidence="4">
    <location>
        <begin position="491"/>
        <end position="506"/>
    </location>
</feature>
<feature type="region of interest" description="Disordered" evidence="4">
    <location>
        <begin position="52"/>
        <end position="106"/>
    </location>
</feature>
<keyword evidence="2 3" id="KW-0040">ANK repeat</keyword>
<feature type="compositionally biased region" description="Polar residues" evidence="4">
    <location>
        <begin position="281"/>
        <end position="294"/>
    </location>
</feature>
<gene>
    <name evidence="5" type="ORF">MAR_020563</name>
</gene>
<evidence type="ECO:0000313" key="5">
    <source>
        <dbReference type="EMBL" id="WAR05194.1"/>
    </source>
</evidence>
<accession>A0ABY7E9W4</accession>
<dbReference type="Gene3D" id="1.25.40.20">
    <property type="entry name" value="Ankyrin repeat-containing domain"/>
    <property type="match status" value="1"/>
</dbReference>
<reference evidence="5" key="1">
    <citation type="submission" date="2022-11" db="EMBL/GenBank/DDBJ databases">
        <title>Centuries of genome instability and evolution in soft-shell clam transmissible cancer (bioRxiv).</title>
        <authorList>
            <person name="Hart S.F.M."/>
            <person name="Yonemitsu M.A."/>
            <person name="Giersch R.M."/>
            <person name="Beal B.F."/>
            <person name="Arriagada G."/>
            <person name="Davis B.W."/>
            <person name="Ostrander E.A."/>
            <person name="Goff S.P."/>
            <person name="Metzger M.J."/>
        </authorList>
    </citation>
    <scope>NUCLEOTIDE SEQUENCE</scope>
    <source>
        <strain evidence="5">MELC-2E11</strain>
        <tissue evidence="5">Siphon/mantle</tissue>
    </source>
</reference>